<name>A0AAP5QHS0_9BURK</name>
<evidence type="ECO:0000256" key="10">
    <source>
        <dbReference type="PIRNR" id="PIRNR001365"/>
    </source>
</evidence>
<evidence type="ECO:0000256" key="6">
    <source>
        <dbReference type="ARBA" id="ARBA00035679"/>
    </source>
</evidence>
<keyword evidence="4" id="KW-0670">Pyruvate</keyword>
<dbReference type="GO" id="GO:1901170">
    <property type="term" value="P:naphthalene catabolic process"/>
    <property type="evidence" value="ECO:0007669"/>
    <property type="project" value="UniProtKB-ARBA"/>
</dbReference>
<dbReference type="EMBL" id="JANSLM010000028">
    <property type="protein sequence ID" value="MDT8843711.1"/>
    <property type="molecule type" value="Genomic_DNA"/>
</dbReference>
<dbReference type="FunFam" id="3.20.20.70:FF:000190">
    <property type="entry name" value="Trans-o-hydroxybenzylidenepyruvate hydratase-aldolase"/>
    <property type="match status" value="1"/>
</dbReference>
<dbReference type="PANTHER" id="PTHR12128">
    <property type="entry name" value="DIHYDRODIPICOLINATE SYNTHASE"/>
    <property type="match status" value="1"/>
</dbReference>
<dbReference type="GO" id="GO:0016832">
    <property type="term" value="F:aldehyde-lyase activity"/>
    <property type="evidence" value="ECO:0007669"/>
    <property type="project" value="UniProtKB-ARBA"/>
</dbReference>
<dbReference type="GO" id="GO:0018813">
    <property type="term" value="F:trans-o-hydroxybenzylidenepyruvate hydratase-aldolase activity"/>
    <property type="evidence" value="ECO:0007669"/>
    <property type="project" value="UniProtKB-EC"/>
</dbReference>
<organism evidence="12 13">
    <name type="scientific">Paraburkholderia fungorum</name>
    <dbReference type="NCBI Taxonomy" id="134537"/>
    <lineage>
        <taxon>Bacteria</taxon>
        <taxon>Pseudomonadati</taxon>
        <taxon>Pseudomonadota</taxon>
        <taxon>Betaproteobacteria</taxon>
        <taxon>Burkholderiales</taxon>
        <taxon>Burkholderiaceae</taxon>
        <taxon>Paraburkholderia</taxon>
    </lineage>
</organism>
<gene>
    <name evidence="12" type="ORF">ParKJ_40630</name>
</gene>
<dbReference type="SUPFAM" id="SSF51569">
    <property type="entry name" value="Aldolase"/>
    <property type="match status" value="1"/>
</dbReference>
<dbReference type="CDD" id="cd00952">
    <property type="entry name" value="CHBPH_aldolase"/>
    <property type="match status" value="1"/>
</dbReference>
<evidence type="ECO:0000256" key="3">
    <source>
        <dbReference type="ARBA" id="ARBA00023239"/>
    </source>
</evidence>
<evidence type="ECO:0000256" key="8">
    <source>
        <dbReference type="ARBA" id="ARBA00035718"/>
    </source>
</evidence>
<sequence>MKRQKRLLTVEDIKGAWAIMPTPAKAGADDWRMADTVDLDETARVAEELVKAGVDGIISLGTFGECAALTWDEKRAFISTVVETVRGRIPFFCGTSSLNTRETIRQTREAFDIGADGTMLGLPMWQICDVKSAVQFFSDVAEAVPEMAIAVYANPEAFKFDFPRSFWAGVSEIPQVVTAKYMGIGALHLDMMLTKRRIRFLPIDMDYVAAARIDPDFITGFWTSGTNLGPAPAIHLRDEVLKAKKTGDWSKAQELQNAILATAQTLFPNGSFKEFSTYNVQLEKARFNAGGWMNAGPARPPYRFDSVPEAYLEGARISGRKWAELHEKLSQNG</sequence>
<proteinExistence type="inferred from homology"/>
<dbReference type="SMART" id="SM01130">
    <property type="entry name" value="DHDPS"/>
    <property type="match status" value="1"/>
</dbReference>
<dbReference type="InterPro" id="IPR048038">
    <property type="entry name" value="HBPHA/CBPHA"/>
</dbReference>
<dbReference type="RefSeq" id="WP_216749693.1">
    <property type="nucleotide sequence ID" value="NZ_JAHNIZ010000001.1"/>
</dbReference>
<dbReference type="Pfam" id="PF00701">
    <property type="entry name" value="DHDPS"/>
    <property type="match status" value="1"/>
</dbReference>
<dbReference type="GO" id="GO:0008840">
    <property type="term" value="F:4-hydroxy-tetrahydrodipicolinate synthase activity"/>
    <property type="evidence" value="ECO:0007669"/>
    <property type="project" value="TreeGrafter"/>
</dbReference>
<evidence type="ECO:0000256" key="2">
    <source>
        <dbReference type="ARBA" id="ARBA00022797"/>
    </source>
</evidence>
<dbReference type="Gene3D" id="3.20.20.70">
    <property type="entry name" value="Aldolase class I"/>
    <property type="match status" value="1"/>
</dbReference>
<comment type="pathway">
    <text evidence="5">Aromatic compound metabolism; naphthalene degradation.</text>
</comment>
<feature type="active site" description="Proton donor/acceptor" evidence="11">
    <location>
        <position position="152"/>
    </location>
</feature>
<dbReference type="PIRSF" id="PIRSF001365">
    <property type="entry name" value="DHDPS"/>
    <property type="match status" value="1"/>
</dbReference>
<dbReference type="InterPro" id="IPR002220">
    <property type="entry name" value="DapA-like"/>
</dbReference>
<evidence type="ECO:0000256" key="9">
    <source>
        <dbReference type="ARBA" id="ARBA00047441"/>
    </source>
</evidence>
<evidence type="ECO:0000313" key="13">
    <source>
        <dbReference type="Proteomes" id="UP001246473"/>
    </source>
</evidence>
<comment type="similarity">
    <text evidence="1 10">Belongs to the DapA family.</text>
</comment>
<comment type="catalytic activity">
    <reaction evidence="9">
        <text>(3E)-4-(2-hydroxyphenyl)-2-oxobut-3-enoate + H2O = salicylaldehyde + pyruvate</text>
        <dbReference type="Rhea" id="RHEA:27389"/>
        <dbReference type="ChEBI" id="CHEBI:15361"/>
        <dbReference type="ChEBI" id="CHEBI:15377"/>
        <dbReference type="ChEBI" id="CHEBI:16008"/>
        <dbReference type="ChEBI" id="CHEBI:59353"/>
        <dbReference type="EC" id="4.1.2.45"/>
    </reaction>
</comment>
<protein>
    <recommendedName>
        <fullName evidence="7">Trans-O-hydroxybenzylidenepyruvate hydratase-aldolase</fullName>
        <ecNumber evidence="6">4.1.2.45</ecNumber>
    </recommendedName>
    <alternativeName>
        <fullName evidence="8">2'-hydroxybenzalpyruvate aldolase</fullName>
    </alternativeName>
</protein>
<dbReference type="PRINTS" id="PR00146">
    <property type="entry name" value="DHPICSNTHASE"/>
</dbReference>
<dbReference type="Proteomes" id="UP001246473">
    <property type="component" value="Unassembled WGS sequence"/>
</dbReference>
<evidence type="ECO:0000256" key="1">
    <source>
        <dbReference type="ARBA" id="ARBA00007592"/>
    </source>
</evidence>
<evidence type="ECO:0000256" key="4">
    <source>
        <dbReference type="ARBA" id="ARBA00023317"/>
    </source>
</evidence>
<reference evidence="12" key="1">
    <citation type="submission" date="2022-08" db="EMBL/GenBank/DDBJ databases">
        <authorList>
            <person name="Kim S.-J."/>
        </authorList>
    </citation>
    <scope>NUCLEOTIDE SEQUENCE</scope>
    <source>
        <strain evidence="12">KJ</strain>
    </source>
</reference>
<accession>A0AAP5QHS0</accession>
<evidence type="ECO:0000256" key="7">
    <source>
        <dbReference type="ARBA" id="ARBA00035695"/>
    </source>
</evidence>
<keyword evidence="2" id="KW-0058">Aromatic hydrocarbons catabolism</keyword>
<dbReference type="InterPro" id="IPR013785">
    <property type="entry name" value="Aldolase_TIM"/>
</dbReference>
<dbReference type="EC" id="4.1.2.45" evidence="6"/>
<dbReference type="AlphaFoldDB" id="A0AAP5QHS0"/>
<feature type="active site" description="Schiff-base intermediate with substrate" evidence="11">
    <location>
        <position position="180"/>
    </location>
</feature>
<comment type="caution">
    <text evidence="12">The sequence shown here is derived from an EMBL/GenBank/DDBJ whole genome shotgun (WGS) entry which is preliminary data.</text>
</comment>
<evidence type="ECO:0000313" key="12">
    <source>
        <dbReference type="EMBL" id="MDT8843711.1"/>
    </source>
</evidence>
<keyword evidence="3 10" id="KW-0456">Lyase</keyword>
<evidence type="ECO:0000256" key="11">
    <source>
        <dbReference type="PIRSR" id="PIRSR001365-1"/>
    </source>
</evidence>
<evidence type="ECO:0000256" key="5">
    <source>
        <dbReference type="ARBA" id="ARBA00035632"/>
    </source>
</evidence>
<dbReference type="PANTHER" id="PTHR12128:SF66">
    <property type="entry name" value="4-HYDROXY-2-OXOGLUTARATE ALDOLASE, MITOCHONDRIAL"/>
    <property type="match status" value="1"/>
</dbReference>